<reference evidence="1" key="1">
    <citation type="journal article" date="2023" name="Mol. Phylogenet. Evol.">
        <title>Genome-scale phylogeny and comparative genomics of the fungal order Sordariales.</title>
        <authorList>
            <person name="Hensen N."/>
            <person name="Bonometti L."/>
            <person name="Westerberg I."/>
            <person name="Brannstrom I.O."/>
            <person name="Guillou S."/>
            <person name="Cros-Aarteil S."/>
            <person name="Calhoun S."/>
            <person name="Haridas S."/>
            <person name="Kuo A."/>
            <person name="Mondo S."/>
            <person name="Pangilinan J."/>
            <person name="Riley R."/>
            <person name="LaButti K."/>
            <person name="Andreopoulos B."/>
            <person name="Lipzen A."/>
            <person name="Chen C."/>
            <person name="Yan M."/>
            <person name="Daum C."/>
            <person name="Ng V."/>
            <person name="Clum A."/>
            <person name="Steindorff A."/>
            <person name="Ohm R.A."/>
            <person name="Martin F."/>
            <person name="Silar P."/>
            <person name="Natvig D.O."/>
            <person name="Lalanne C."/>
            <person name="Gautier V."/>
            <person name="Ament-Velasquez S.L."/>
            <person name="Kruys A."/>
            <person name="Hutchinson M.I."/>
            <person name="Powell A.J."/>
            <person name="Barry K."/>
            <person name="Miller A.N."/>
            <person name="Grigoriev I.V."/>
            <person name="Debuchy R."/>
            <person name="Gladieux P."/>
            <person name="Hiltunen Thoren M."/>
            <person name="Johannesson H."/>
        </authorList>
    </citation>
    <scope>NUCLEOTIDE SEQUENCE</scope>
    <source>
        <strain evidence="1">CBS 955.72</strain>
    </source>
</reference>
<dbReference type="Proteomes" id="UP001275084">
    <property type="component" value="Unassembled WGS sequence"/>
</dbReference>
<dbReference type="AlphaFoldDB" id="A0AAJ0HW46"/>
<protein>
    <submittedName>
        <fullName evidence="1">Uncharacterized protein</fullName>
    </submittedName>
</protein>
<sequence>MNLSELRYALKFPQAPRTSGSAIQPSNLADLSSSAPLAPPGLGSDAVAPCSDLHRPLRRARPPTLLTSTTSPILPPTLAPGLRELDAHLVAVSLQAPDHLEAVKRRHDLDFFVASDAFNIGFSTPDVKKMLGTGRSTLPFAAVVVTGRSGLIRLADVHADWSTVTALAWVLDAVRGA</sequence>
<accession>A0AAJ0HW46</accession>
<proteinExistence type="predicted"/>
<evidence type="ECO:0000313" key="2">
    <source>
        <dbReference type="Proteomes" id="UP001275084"/>
    </source>
</evidence>
<comment type="caution">
    <text evidence="1">The sequence shown here is derived from an EMBL/GenBank/DDBJ whole genome shotgun (WGS) entry which is preliminary data.</text>
</comment>
<gene>
    <name evidence="1" type="ORF">B0T25DRAFT_576433</name>
</gene>
<dbReference type="EMBL" id="JAUIQD010000001">
    <property type="protein sequence ID" value="KAK3363997.1"/>
    <property type="molecule type" value="Genomic_DNA"/>
</dbReference>
<reference evidence="1" key="2">
    <citation type="submission" date="2023-06" db="EMBL/GenBank/DDBJ databases">
        <authorList>
            <consortium name="Lawrence Berkeley National Laboratory"/>
            <person name="Haridas S."/>
            <person name="Hensen N."/>
            <person name="Bonometti L."/>
            <person name="Westerberg I."/>
            <person name="Brannstrom I.O."/>
            <person name="Guillou S."/>
            <person name="Cros-Aarteil S."/>
            <person name="Calhoun S."/>
            <person name="Kuo A."/>
            <person name="Mondo S."/>
            <person name="Pangilinan J."/>
            <person name="Riley R."/>
            <person name="Labutti K."/>
            <person name="Andreopoulos B."/>
            <person name="Lipzen A."/>
            <person name="Chen C."/>
            <person name="Yanf M."/>
            <person name="Daum C."/>
            <person name="Ng V."/>
            <person name="Clum A."/>
            <person name="Steindorff A."/>
            <person name="Ohm R."/>
            <person name="Martin F."/>
            <person name="Silar P."/>
            <person name="Natvig D."/>
            <person name="Lalanne C."/>
            <person name="Gautier V."/>
            <person name="Ament-Velasquez S.L."/>
            <person name="Kruys A."/>
            <person name="Hutchinson M.I."/>
            <person name="Powell A.J."/>
            <person name="Barry K."/>
            <person name="Miller A.N."/>
            <person name="Grigoriev I.V."/>
            <person name="Debuchy R."/>
            <person name="Gladieux P."/>
            <person name="Thoren M.H."/>
            <person name="Johannesson H."/>
        </authorList>
    </citation>
    <scope>NUCLEOTIDE SEQUENCE</scope>
    <source>
        <strain evidence="1">CBS 955.72</strain>
    </source>
</reference>
<dbReference type="Gene3D" id="3.40.30.10">
    <property type="entry name" value="Glutaredoxin"/>
    <property type="match status" value="1"/>
</dbReference>
<name>A0AAJ0HW46_9PEZI</name>
<evidence type="ECO:0000313" key="1">
    <source>
        <dbReference type="EMBL" id="KAK3363997.1"/>
    </source>
</evidence>
<keyword evidence="2" id="KW-1185">Reference proteome</keyword>
<organism evidence="1 2">
    <name type="scientific">Lasiosphaeria hispida</name>
    <dbReference type="NCBI Taxonomy" id="260671"/>
    <lineage>
        <taxon>Eukaryota</taxon>
        <taxon>Fungi</taxon>
        <taxon>Dikarya</taxon>
        <taxon>Ascomycota</taxon>
        <taxon>Pezizomycotina</taxon>
        <taxon>Sordariomycetes</taxon>
        <taxon>Sordariomycetidae</taxon>
        <taxon>Sordariales</taxon>
        <taxon>Lasiosphaeriaceae</taxon>
        <taxon>Lasiosphaeria</taxon>
    </lineage>
</organism>